<name>A0AB39RR69_9ACTN</name>
<accession>A0AB39RR69</accession>
<evidence type="ECO:0000256" key="1">
    <source>
        <dbReference type="SAM" id="MobiDB-lite"/>
    </source>
</evidence>
<dbReference type="InterPro" id="IPR049979">
    <property type="entry name" value="Cys_resp_CS_actino"/>
</dbReference>
<evidence type="ECO:0000313" key="2">
    <source>
        <dbReference type="EMBL" id="XDQ56542.1"/>
    </source>
</evidence>
<organism evidence="2">
    <name type="scientific">Streptomyces sp. R41</name>
    <dbReference type="NCBI Taxonomy" id="3238632"/>
    <lineage>
        <taxon>Bacteria</taxon>
        <taxon>Bacillati</taxon>
        <taxon>Actinomycetota</taxon>
        <taxon>Actinomycetes</taxon>
        <taxon>Kitasatosporales</taxon>
        <taxon>Streptomycetaceae</taxon>
        <taxon>Streptomyces</taxon>
    </lineage>
</organism>
<feature type="compositionally biased region" description="Basic and acidic residues" evidence="1">
    <location>
        <begin position="34"/>
        <end position="52"/>
    </location>
</feature>
<dbReference type="NCBIfam" id="NF042934">
    <property type="entry name" value="cis_reg_atten"/>
    <property type="match status" value="1"/>
</dbReference>
<reference evidence="2" key="1">
    <citation type="submission" date="2024-07" db="EMBL/GenBank/DDBJ databases">
        <authorList>
            <person name="Yu S.T."/>
        </authorList>
    </citation>
    <scope>NUCLEOTIDE SEQUENCE</scope>
    <source>
        <strain evidence="2">R41</strain>
    </source>
</reference>
<feature type="region of interest" description="Disordered" evidence="1">
    <location>
        <begin position="1"/>
        <end position="73"/>
    </location>
</feature>
<feature type="compositionally biased region" description="Gly residues" evidence="1">
    <location>
        <begin position="1"/>
        <end position="12"/>
    </location>
</feature>
<sequence>MPARGDGAGGRPRLGLTSPGDGPDRPESGVSESPVRRPDRLRPGASRPDARPGPRPSAGRTVTVRPHGDGELTGLHRHGVLRIVTDTCVRLWRRVHMDLVRYAGCVCRPSC</sequence>
<gene>
    <name evidence="2" type="ORF">AB5J53_35150</name>
</gene>
<dbReference type="RefSeq" id="WP_369249622.1">
    <property type="nucleotide sequence ID" value="NZ_CP163443.1"/>
</dbReference>
<dbReference type="AlphaFoldDB" id="A0AB39RR69"/>
<proteinExistence type="predicted"/>
<protein>
    <submittedName>
        <fullName evidence="2">Leader peptide</fullName>
    </submittedName>
</protein>
<dbReference type="EMBL" id="CP163443">
    <property type="protein sequence ID" value="XDQ56542.1"/>
    <property type="molecule type" value="Genomic_DNA"/>
</dbReference>